<accession>A0A183PV90</accession>
<sequence>MSHHYSMQSQFLSSSSSSSSLLLTDRSNITHSNTDLIMGNTVPSSFLEMNLTQTANGLLNNNNNNNNGVDLDRQTRVNLTDDNSQCKSPLWIPPVTPYTLLGLLKPHLTQSSLLVNNNTTHQIQQQTSNGTIINTKLCEDSIGHQPFQQQQQSSLKQSQQQISSMSAYLSELLNQSQTSITTTTTTTSGKNSVHGEFKLFYCYSIYLY</sequence>
<evidence type="ECO:0000313" key="2">
    <source>
        <dbReference type="Proteomes" id="UP000269396"/>
    </source>
</evidence>
<dbReference type="EMBL" id="UZAL01040184">
    <property type="protein sequence ID" value="VDP76626.1"/>
    <property type="molecule type" value="Genomic_DNA"/>
</dbReference>
<gene>
    <name evidence="1" type="ORF">SMTD_LOCUS18273</name>
</gene>
<organism evidence="1 2">
    <name type="scientific">Schistosoma mattheei</name>
    <dbReference type="NCBI Taxonomy" id="31246"/>
    <lineage>
        <taxon>Eukaryota</taxon>
        <taxon>Metazoa</taxon>
        <taxon>Spiralia</taxon>
        <taxon>Lophotrochozoa</taxon>
        <taxon>Platyhelminthes</taxon>
        <taxon>Trematoda</taxon>
        <taxon>Digenea</taxon>
        <taxon>Strigeidida</taxon>
        <taxon>Schistosomatoidea</taxon>
        <taxon>Schistosomatidae</taxon>
        <taxon>Schistosoma</taxon>
    </lineage>
</organism>
<dbReference type="STRING" id="31246.A0A183PV90"/>
<dbReference type="Proteomes" id="UP000269396">
    <property type="component" value="Unassembled WGS sequence"/>
</dbReference>
<protein>
    <submittedName>
        <fullName evidence="1">Uncharacterized protein</fullName>
    </submittedName>
</protein>
<evidence type="ECO:0000313" key="1">
    <source>
        <dbReference type="EMBL" id="VDP76626.1"/>
    </source>
</evidence>
<dbReference type="AlphaFoldDB" id="A0A183PV90"/>
<name>A0A183PV90_9TREM</name>
<keyword evidence="2" id="KW-1185">Reference proteome</keyword>
<reference evidence="1 2" key="1">
    <citation type="submission" date="2018-11" db="EMBL/GenBank/DDBJ databases">
        <authorList>
            <consortium name="Pathogen Informatics"/>
        </authorList>
    </citation>
    <scope>NUCLEOTIDE SEQUENCE [LARGE SCALE GENOMIC DNA]</scope>
    <source>
        <strain>Denwood</strain>
        <strain evidence="2">Zambia</strain>
    </source>
</reference>
<proteinExistence type="predicted"/>